<evidence type="ECO:0000313" key="4">
    <source>
        <dbReference type="Proteomes" id="UP001141327"/>
    </source>
</evidence>
<feature type="compositionally biased region" description="Pro residues" evidence="1">
    <location>
        <begin position="556"/>
        <end position="572"/>
    </location>
</feature>
<feature type="region of interest" description="Disordered" evidence="1">
    <location>
        <begin position="556"/>
        <end position="577"/>
    </location>
</feature>
<dbReference type="Proteomes" id="UP001141327">
    <property type="component" value="Unassembled WGS sequence"/>
</dbReference>
<dbReference type="PANTHER" id="PTHR48125">
    <property type="entry name" value="LP07818P1"/>
    <property type="match status" value="1"/>
</dbReference>
<keyword evidence="2" id="KW-1133">Transmembrane helix</keyword>
<organism evidence="3 4">
    <name type="scientific">Paratrimastix pyriformis</name>
    <dbReference type="NCBI Taxonomy" id="342808"/>
    <lineage>
        <taxon>Eukaryota</taxon>
        <taxon>Metamonada</taxon>
        <taxon>Preaxostyla</taxon>
        <taxon>Paratrimastigidae</taxon>
        <taxon>Paratrimastix</taxon>
    </lineage>
</organism>
<feature type="region of interest" description="Disordered" evidence="1">
    <location>
        <begin position="1005"/>
        <end position="1038"/>
    </location>
</feature>
<keyword evidence="2" id="KW-0472">Membrane</keyword>
<reference evidence="3" key="1">
    <citation type="journal article" date="2022" name="bioRxiv">
        <title>Genomics of Preaxostyla Flagellates Illuminates Evolutionary Transitions and the Path Towards Mitochondrial Loss.</title>
        <authorList>
            <person name="Novak L.V.F."/>
            <person name="Treitli S.C."/>
            <person name="Pyrih J."/>
            <person name="Halakuc P."/>
            <person name="Pipaliya S.V."/>
            <person name="Vacek V."/>
            <person name="Brzon O."/>
            <person name="Soukal P."/>
            <person name="Eme L."/>
            <person name="Dacks J.B."/>
            <person name="Karnkowska A."/>
            <person name="Elias M."/>
            <person name="Hampl V."/>
        </authorList>
    </citation>
    <scope>NUCLEOTIDE SEQUENCE</scope>
    <source>
        <strain evidence="3">RCP-MX</strain>
    </source>
</reference>
<feature type="transmembrane region" description="Helical" evidence="2">
    <location>
        <begin position="40"/>
        <end position="60"/>
    </location>
</feature>
<dbReference type="EMBL" id="JAPMOS010000004">
    <property type="protein sequence ID" value="KAJ4462012.1"/>
    <property type="molecule type" value="Genomic_DNA"/>
</dbReference>
<feature type="transmembrane region" description="Helical" evidence="2">
    <location>
        <begin position="512"/>
        <end position="536"/>
    </location>
</feature>
<feature type="transmembrane region" description="Helical" evidence="2">
    <location>
        <begin position="460"/>
        <end position="483"/>
    </location>
</feature>
<name>A0ABQ8USA8_9EUKA</name>
<gene>
    <name evidence="3" type="ORF">PAPYR_1169</name>
</gene>
<evidence type="ECO:0000313" key="3">
    <source>
        <dbReference type="EMBL" id="KAJ4462012.1"/>
    </source>
</evidence>
<feature type="transmembrane region" description="Helical" evidence="2">
    <location>
        <begin position="944"/>
        <end position="962"/>
    </location>
</feature>
<feature type="region of interest" description="Disordered" evidence="1">
    <location>
        <begin position="404"/>
        <end position="450"/>
    </location>
</feature>
<evidence type="ECO:0000256" key="1">
    <source>
        <dbReference type="SAM" id="MobiDB-lite"/>
    </source>
</evidence>
<keyword evidence="2" id="KW-0812">Transmembrane</keyword>
<dbReference type="PANTHER" id="PTHR48125:SF10">
    <property type="entry name" value="OS12G0136300 PROTEIN"/>
    <property type="match status" value="1"/>
</dbReference>
<sequence length="1053" mass="115307">MRSPDEAGESSMYLQVPAARTPKKSCGCGGCTRKIFWTEFMHLVPVLLLIGAGIYFSTWIPRVEKNQGVHCVWGAVELPHDQVQPHFFCEEDVPILIYATTASRDLWVHQSGHRPFVEWATWSAKGPDRITPYPHHFATLPHGRVALLAYIAPVLELYILTNSSAEWTLASRSINITAAPWDMIYVPALGSLVFASQTGVFVQQEAAPYWRLAFPSPFPQWADYEGFLLNQHPVALMVNGTHTLAVLNGYLGLQRSVDLAAPDPQWDTRDWGLKVLDLHCAPQGGPCAPGVVCDPTKAGLEGCRASAAGKAQLQPRQAVCNGTVYLWGRMATVRSDVYFVIKAPPIIMAQHRPNGTFSDCQVPFQDNLTLQIVGYVFLGISMVPIGLPLATGIGAKISQRRRAKKEAASRAAGTPPPGISPAPPASPRAASSSLAAAADGGTSPWAPPKEDPRAPPTFSLFLYFLQYLLYFSGYGIDIFWGLYRTLLDKPGSSALSWAIRMPMYLFGGPDDWHTGFIAITAIDTVLATAVLAWLPLLAISGHAFRWALERLPPAPGGGPPPPVADQPQPQPQPQTRRLWRPTEADVRVVRRFGRRGRCGQLVLIVVPSLTICVGFGVGQVVLWCMQQLRPYMPPFWLSLFKSALMLCVSTASKTLSGWLMGLFLEKGSLLHTRFIQLVRRSATCPCNRIVLPCMPPACTPEAPGFPSPPGGLVRSFGRQSAYATTLSQTLNALQVPKGHPTIEAEIVAFFQDTLLQFATTVGLMEALNWVGELALVVRDRWTWVQPPRPRPSPKPTGKPPVGGPGVVGLLPPGAVDFTRWAIRMGLNALARSDPTPNADWKPLIFLFSVLPFYLFNAPAMGMMLPVIAIVVVLSFRARGALFARARAPPEPQHANAAIFQGVIFTSVLPVVYIICILQAASNFYNFWQVYDPSYTTDYVAQITQYYQMACVMITSLYFFLLLDRVVCRMIHRSIGKGQNYLQYCLRPNLYGRVVPRNQTALPARARARHAQPAPVGPNPAVASHPPSPSPHLSSPLSSPMEMTAIARVAPPSL</sequence>
<feature type="compositionally biased region" description="Low complexity" evidence="1">
    <location>
        <begin position="427"/>
        <end position="441"/>
    </location>
</feature>
<evidence type="ECO:0000256" key="2">
    <source>
        <dbReference type="SAM" id="Phobius"/>
    </source>
</evidence>
<feature type="transmembrane region" description="Helical" evidence="2">
    <location>
        <begin position="902"/>
        <end position="924"/>
    </location>
</feature>
<feature type="transmembrane region" description="Helical" evidence="2">
    <location>
        <begin position="862"/>
        <end position="881"/>
    </location>
</feature>
<proteinExistence type="predicted"/>
<feature type="transmembrane region" description="Helical" evidence="2">
    <location>
        <begin position="601"/>
        <end position="623"/>
    </location>
</feature>
<protein>
    <submittedName>
        <fullName evidence="3">Uncharacterized protein</fullName>
    </submittedName>
</protein>
<keyword evidence="4" id="KW-1185">Reference proteome</keyword>
<feature type="transmembrane region" description="Helical" evidence="2">
    <location>
        <begin position="372"/>
        <end position="395"/>
    </location>
</feature>
<feature type="compositionally biased region" description="Pro residues" evidence="1">
    <location>
        <begin position="414"/>
        <end position="426"/>
    </location>
</feature>
<accession>A0ABQ8USA8</accession>
<comment type="caution">
    <text evidence="3">The sequence shown here is derived from an EMBL/GenBank/DDBJ whole genome shotgun (WGS) entry which is preliminary data.</text>
</comment>